<evidence type="ECO:0000313" key="3">
    <source>
        <dbReference type="EMBL" id="KIF51021.1"/>
    </source>
</evidence>
<dbReference type="Proteomes" id="UP000031586">
    <property type="component" value="Unassembled WGS sequence"/>
</dbReference>
<feature type="coiled-coil region" evidence="1">
    <location>
        <begin position="29"/>
        <end position="102"/>
    </location>
</feature>
<dbReference type="PATRIC" id="fig|1229493.5.peg.3853"/>
<keyword evidence="1" id="KW-0175">Coiled coil</keyword>
<sequence length="135" mass="14753">MNPVYVAGGLIGALLLGVVGVVGVQYITIDNLETTIETKTQENAQLAQTNAQFKQDLQESNEQITQMEQARDLERKISADRERELSKSNSELGRKLAQLEKESGNDGKEAACLRTRMPDSVIRMLGGATKNSDGD</sequence>
<organism evidence="3 4">
    <name type="scientific">Vibrio owensii CAIM 1854 = LMG 25443</name>
    <dbReference type="NCBI Taxonomy" id="1229493"/>
    <lineage>
        <taxon>Bacteria</taxon>
        <taxon>Pseudomonadati</taxon>
        <taxon>Pseudomonadota</taxon>
        <taxon>Gammaproteobacteria</taxon>
        <taxon>Vibrionales</taxon>
        <taxon>Vibrionaceae</taxon>
        <taxon>Vibrio</taxon>
    </lineage>
</organism>
<dbReference type="EMBL" id="JPRD01000044">
    <property type="protein sequence ID" value="KIF51021.1"/>
    <property type="molecule type" value="Genomic_DNA"/>
</dbReference>
<gene>
    <name evidence="3" type="ORF">H735_22240</name>
</gene>
<evidence type="ECO:0000313" key="4">
    <source>
        <dbReference type="Proteomes" id="UP000031586"/>
    </source>
</evidence>
<protein>
    <submittedName>
        <fullName evidence="3">Uncharacterized protein</fullName>
    </submittedName>
</protein>
<keyword evidence="2" id="KW-0812">Transmembrane</keyword>
<dbReference type="AlphaFoldDB" id="A0A0C1ZDA6"/>
<accession>A0A0C1ZDA6</accession>
<dbReference type="RefSeq" id="WP_020195234.1">
    <property type="nucleotide sequence ID" value="NZ_BAOH01000018.1"/>
</dbReference>
<reference evidence="3 4" key="1">
    <citation type="submission" date="2014-07" db="EMBL/GenBank/DDBJ databases">
        <title>Unique and conserved regions in Vibrio harveyi and related species in comparison with the shrimp pathogen Vibrio harveyi CAIM 1792.</title>
        <authorList>
            <person name="Espinoza-Valles I."/>
            <person name="Vora G."/>
            <person name="Leekitcharoenphon P."/>
            <person name="Ussery D."/>
            <person name="Hoj L."/>
            <person name="Gomez-Gil B."/>
        </authorList>
    </citation>
    <scope>NUCLEOTIDE SEQUENCE [LARGE SCALE GENOMIC DNA]</scope>
    <source>
        <strain evidence="4">CAIM 1854 / LMG 25443</strain>
    </source>
</reference>
<evidence type="ECO:0000256" key="2">
    <source>
        <dbReference type="SAM" id="Phobius"/>
    </source>
</evidence>
<keyword evidence="2" id="KW-0472">Membrane</keyword>
<evidence type="ECO:0000256" key="1">
    <source>
        <dbReference type="SAM" id="Coils"/>
    </source>
</evidence>
<keyword evidence="2" id="KW-1133">Transmembrane helix</keyword>
<proteinExistence type="predicted"/>
<comment type="caution">
    <text evidence="3">The sequence shown here is derived from an EMBL/GenBank/DDBJ whole genome shotgun (WGS) entry which is preliminary data.</text>
</comment>
<name>A0A0C1ZDA6_9VIBR</name>
<feature type="transmembrane region" description="Helical" evidence="2">
    <location>
        <begin position="6"/>
        <end position="29"/>
    </location>
</feature>